<dbReference type="AlphaFoldDB" id="A0A9D1LB18"/>
<dbReference type="InterPro" id="IPR036457">
    <property type="entry name" value="PPM-type-like_dom_sf"/>
</dbReference>
<accession>A0A9D1LB18</accession>
<evidence type="ECO:0000259" key="3">
    <source>
        <dbReference type="PROSITE" id="PS51746"/>
    </source>
</evidence>
<dbReference type="CDD" id="cd00143">
    <property type="entry name" value="PP2Cc"/>
    <property type="match status" value="1"/>
</dbReference>
<proteinExistence type="predicted"/>
<evidence type="ECO:0000313" key="5">
    <source>
        <dbReference type="Proteomes" id="UP000824089"/>
    </source>
</evidence>
<feature type="non-terminal residue" evidence="4">
    <location>
        <position position="462"/>
    </location>
</feature>
<sequence length="462" mass="48884">MFYRAVAATCPGNDKEYNSNNIYLNTKYITDEIKASEVLLKQKKEQEGLQFYGIAEGFGADRYTDEASLIAIRKLLSIQKRVSGNEISDNYDEAADSLYAYLEDFIKEANEAVAAKAAELPDQNIYASVAAIALYETAAITCNVGNTRIYLFRKGHLSRLSEDHNQAQVMYKNGVITEEKAARHPKRNKLTQYLGILPEGKQLEPYYSEVEVKHGDIFVICSSAFCSAVEDESICSMIRDSRSLSQIAEKLMQAAAEKGFSDDTSILVVRADAQARTAAAGTGTAAAAAGAASTAAAAKAPRASGENSSAAAKSKEPPAEGENEPFINKLKRFLGLSADSENEKVWPALLTFGCCILVVIILTVLGIKIYNASKSPASNAPTNPPSANVGTPSSQAGTPTPSGASPSGSPSQTQSPSSAPTQAPTEAPTEAPATEAPTQAPTEAPTEAPVTEAPTQAPTEAP</sequence>
<dbReference type="InterPro" id="IPR001932">
    <property type="entry name" value="PPM-type_phosphatase-like_dom"/>
</dbReference>
<reference evidence="4" key="1">
    <citation type="submission" date="2020-10" db="EMBL/GenBank/DDBJ databases">
        <authorList>
            <person name="Gilroy R."/>
        </authorList>
    </citation>
    <scope>NUCLEOTIDE SEQUENCE</scope>
    <source>
        <strain evidence="4">CHK195-4489</strain>
    </source>
</reference>
<feature type="compositionally biased region" description="Low complexity" evidence="1">
    <location>
        <begin position="396"/>
        <end position="462"/>
    </location>
</feature>
<dbReference type="SMART" id="SM00331">
    <property type="entry name" value="PP2C_SIG"/>
    <property type="match status" value="1"/>
</dbReference>
<feature type="region of interest" description="Disordered" evidence="1">
    <location>
        <begin position="375"/>
        <end position="462"/>
    </location>
</feature>
<evidence type="ECO:0000256" key="2">
    <source>
        <dbReference type="SAM" id="Phobius"/>
    </source>
</evidence>
<feature type="domain" description="PPM-type phosphatase" evidence="3">
    <location>
        <begin position="32"/>
        <end position="271"/>
    </location>
</feature>
<comment type="caution">
    <text evidence="4">The sequence shown here is derived from an EMBL/GenBank/DDBJ whole genome shotgun (WGS) entry which is preliminary data.</text>
</comment>
<feature type="region of interest" description="Disordered" evidence="1">
    <location>
        <begin position="300"/>
        <end position="324"/>
    </location>
</feature>
<dbReference type="PROSITE" id="PS51746">
    <property type="entry name" value="PPM_2"/>
    <property type="match status" value="1"/>
</dbReference>
<evidence type="ECO:0000256" key="1">
    <source>
        <dbReference type="SAM" id="MobiDB-lite"/>
    </source>
</evidence>
<organism evidence="4 5">
    <name type="scientific">Candidatus Egerieisoma faecipullorum</name>
    <dbReference type="NCBI Taxonomy" id="2840963"/>
    <lineage>
        <taxon>Bacteria</taxon>
        <taxon>Bacillati</taxon>
        <taxon>Bacillota</taxon>
        <taxon>Clostridia</taxon>
        <taxon>Eubacteriales</taxon>
        <taxon>Clostridiaceae</taxon>
        <taxon>Clostridiaceae incertae sedis</taxon>
        <taxon>Candidatus Egerieisoma</taxon>
    </lineage>
</organism>
<dbReference type="Gene3D" id="3.60.40.10">
    <property type="entry name" value="PPM-type phosphatase domain"/>
    <property type="match status" value="1"/>
</dbReference>
<dbReference type="Proteomes" id="UP000824089">
    <property type="component" value="Unassembled WGS sequence"/>
</dbReference>
<dbReference type="SMART" id="SM00332">
    <property type="entry name" value="PP2Cc"/>
    <property type="match status" value="1"/>
</dbReference>
<keyword evidence="2" id="KW-0472">Membrane</keyword>
<feature type="transmembrane region" description="Helical" evidence="2">
    <location>
        <begin position="345"/>
        <end position="367"/>
    </location>
</feature>
<keyword evidence="2" id="KW-0812">Transmembrane</keyword>
<name>A0A9D1LB18_9CLOT</name>
<feature type="compositionally biased region" description="Low complexity" evidence="1">
    <location>
        <begin position="375"/>
        <end position="388"/>
    </location>
</feature>
<protein>
    <recommendedName>
        <fullName evidence="3">PPM-type phosphatase domain-containing protein</fullName>
    </recommendedName>
</protein>
<evidence type="ECO:0000313" key="4">
    <source>
        <dbReference type="EMBL" id="HIU29783.1"/>
    </source>
</evidence>
<keyword evidence="2" id="KW-1133">Transmembrane helix</keyword>
<dbReference type="SUPFAM" id="SSF81606">
    <property type="entry name" value="PP2C-like"/>
    <property type="match status" value="1"/>
</dbReference>
<gene>
    <name evidence="4" type="ORF">IAD50_05745</name>
</gene>
<reference evidence="4" key="2">
    <citation type="journal article" date="2021" name="PeerJ">
        <title>Extensive microbial diversity within the chicken gut microbiome revealed by metagenomics and culture.</title>
        <authorList>
            <person name="Gilroy R."/>
            <person name="Ravi A."/>
            <person name="Getino M."/>
            <person name="Pursley I."/>
            <person name="Horton D.L."/>
            <person name="Alikhan N.F."/>
            <person name="Baker D."/>
            <person name="Gharbi K."/>
            <person name="Hall N."/>
            <person name="Watson M."/>
            <person name="Adriaenssens E.M."/>
            <person name="Foster-Nyarko E."/>
            <person name="Jarju S."/>
            <person name="Secka A."/>
            <person name="Antonio M."/>
            <person name="Oren A."/>
            <person name="Chaudhuri R.R."/>
            <person name="La Ragione R."/>
            <person name="Hildebrand F."/>
            <person name="Pallen M.J."/>
        </authorList>
    </citation>
    <scope>NUCLEOTIDE SEQUENCE</scope>
    <source>
        <strain evidence="4">CHK195-4489</strain>
    </source>
</reference>
<feature type="compositionally biased region" description="Low complexity" evidence="1">
    <location>
        <begin position="300"/>
        <end position="312"/>
    </location>
</feature>
<dbReference type="EMBL" id="DVMM01000120">
    <property type="protein sequence ID" value="HIU29783.1"/>
    <property type="molecule type" value="Genomic_DNA"/>
</dbReference>